<protein>
    <submittedName>
        <fullName evidence="1">Uncharacterized protein</fullName>
    </submittedName>
</protein>
<dbReference type="RefSeq" id="WP_126322306.1">
    <property type="nucleotide sequence ID" value="NZ_AP018005.1"/>
</dbReference>
<keyword evidence="3" id="KW-1185">Reference proteome</keyword>
<evidence type="ECO:0000313" key="3">
    <source>
        <dbReference type="Proteomes" id="UP000282483"/>
    </source>
</evidence>
<dbReference type="InterPro" id="IPR010982">
    <property type="entry name" value="Lambda_DNA-bd_dom_sf"/>
</dbReference>
<organism evidence="1 3">
    <name type="scientific">Candidatus Rickettsiella viridis</name>
    <dbReference type="NCBI Taxonomy" id="676208"/>
    <lineage>
        <taxon>Bacteria</taxon>
        <taxon>Pseudomonadati</taxon>
        <taxon>Pseudomonadota</taxon>
        <taxon>Gammaproteobacteria</taxon>
        <taxon>Legionellales</taxon>
        <taxon>Coxiellaceae</taxon>
        <taxon>Rickettsiella</taxon>
    </lineage>
</organism>
<evidence type="ECO:0000313" key="1">
    <source>
        <dbReference type="EMBL" id="BBB14789.1"/>
    </source>
</evidence>
<dbReference type="Gene3D" id="1.10.260.40">
    <property type="entry name" value="lambda repressor-like DNA-binding domains"/>
    <property type="match status" value="1"/>
</dbReference>
<evidence type="ECO:0000313" key="2">
    <source>
        <dbReference type="EMBL" id="BBB15519.1"/>
    </source>
</evidence>
<dbReference type="GO" id="GO:0003677">
    <property type="term" value="F:DNA binding"/>
    <property type="evidence" value="ECO:0007669"/>
    <property type="project" value="InterPro"/>
</dbReference>
<proteinExistence type="predicted"/>
<dbReference type="EMBL" id="AP018005">
    <property type="protein sequence ID" value="BBB15519.1"/>
    <property type="molecule type" value="Genomic_DNA"/>
</dbReference>
<accession>A0A2Z5UTH3</accession>
<dbReference type="Pfam" id="PF15943">
    <property type="entry name" value="YdaS_toxin"/>
    <property type="match status" value="1"/>
</dbReference>
<dbReference type="InterPro" id="IPR031856">
    <property type="entry name" value="YdaS_toxin-like"/>
</dbReference>
<sequence>MWETALLKAIQQFDTMQQFSEKLGVPRESVSAWLHKNIQIPLEYALCIDSLTQGTVSWKELVPSYKVRLLRHIAFSIGPVTAYSCIQVCVSLHRIQALKNNRPQYNLPHANVFLGLDENNRIIFGEELFYHYQALGKKTIPALLFSLSALLAGKYDPKDLAQTLLMSERLAIGIALEKLIGNRQGKRTDLVKNKQKADFDEALWEKFPEVKEKSTTLIAYLIGFGNNHRKCFEQGKQILKYGCPQLINQLNQRKIALSTAAALTSLCHAKQKQILAGSKKEIIALTQQLKQTAKQKIVINPSKEI</sequence>
<gene>
    <name evidence="1" type="ORF">RVIR1_02580</name>
    <name evidence="2" type="ORF">RVIR1_10480</name>
</gene>
<reference evidence="1 3" key="1">
    <citation type="submission" date="2017-03" db="EMBL/GenBank/DDBJ databases">
        <title>The genome sequence of Candidatus Rickettsiella viridis.</title>
        <authorList>
            <person name="Nikoh N."/>
            <person name="Tsuchida T."/>
            <person name="Yamaguchi K."/>
            <person name="Maeda T."/>
            <person name="Shigenobu S."/>
            <person name="Fukatsu T."/>
        </authorList>
    </citation>
    <scope>NUCLEOTIDE SEQUENCE [LARGE SCALE GENOMIC DNA]</scope>
    <source>
        <strain evidence="1 3">Ap-RA04</strain>
    </source>
</reference>
<dbReference type="AlphaFoldDB" id="A0A2Z5UTH3"/>
<dbReference type="Proteomes" id="UP000282483">
    <property type="component" value="Chromosome"/>
</dbReference>
<dbReference type="OrthoDB" id="5659956at2"/>
<dbReference type="SUPFAM" id="SSF47413">
    <property type="entry name" value="lambda repressor-like DNA-binding domains"/>
    <property type="match status" value="1"/>
</dbReference>
<dbReference type="KEGG" id="rvi:RVIR1_02580"/>
<dbReference type="EMBL" id="AP018005">
    <property type="protein sequence ID" value="BBB14789.1"/>
    <property type="molecule type" value="Genomic_DNA"/>
</dbReference>
<dbReference type="KEGG" id="rvi:RVIR1_10480"/>
<name>A0A2Z5UTH3_9COXI</name>